<evidence type="ECO:0000256" key="3">
    <source>
        <dbReference type="ARBA" id="ARBA00022538"/>
    </source>
</evidence>
<dbReference type="PANTHER" id="PTHR10217">
    <property type="entry name" value="VOLTAGE AND LIGAND GATED POTASSIUM CHANNEL"/>
    <property type="match status" value="1"/>
</dbReference>
<dbReference type="PROSITE" id="PS50042">
    <property type="entry name" value="CNMP_BINDING_3"/>
    <property type="match status" value="1"/>
</dbReference>
<keyword evidence="2" id="KW-0813">Transport</keyword>
<dbReference type="Pfam" id="PF00027">
    <property type="entry name" value="cNMP_binding"/>
    <property type="match status" value="1"/>
</dbReference>
<sequence length="1139" mass="126663">MSSSSCVSDSNFVLGNAQAAGWPIVYCSDGFCELTGYGRAQVMARGCACKFLYGEDTDDTETKTIDEALENKKEHKTELVLYKKNGNPFWCLMDIVPIKNEKRQVVLFLVSHKDITREKASTTPDIGSTDINDNTGSMEKDDTESEKSEESDDDEMPDNYNYSRRRSRAVLYHISGQLNKQNKAKSKLQQLNRLGSQMPEYKVQEVKKSKLVIVHYGIFKIGWDWLILLCTFYIAIMVPFNATFRKQGRYRDFMYIDAAVEILFGIDIVLNFRTSFVNKNGQVCYDSRLIALNYMRGWFLLDLLAAVPFDLLYAFDINTGTLIHLLKVARLLRLARLLQKIERYSQYSIFVVAILMCMFALLAHWLACIWYAIGKEEVDGNPPNWTVGWLYELSERIDEPIDNGTLPDTLTCYITALYFTCSSLTSVGFGNVSANTNAEKIFSVCAMLVGAMMHAVVFGNVTAFIQRMYARRATFHAKTKDLKEFFRFHHFPKPLKTRMQEYFQTMWSVNNGIDVRDIMKDFPEDLRGEISLHLNREILSLPIFENATQGCLRSIALQTNRIFFGPGEVLIHKGDALRHIYYVCSGSLEVLKDEQVVAILGKGDLFGADIKKENPVCISGCDVRSLAYCELLCIDNGGLVECLQPYPDFCDKFLEEFPNDLTYNLREGHEDIQVSSNLSSFLSQDDDMLLPAVNTLPHKTTSGDEDDKDDPEHSSSSPLLTKFPGRAGFPNGDVIGLRSESFKEKEKEKDIVPPLVPPLVPPARRGGLGSMGNIGLMGPSPAHLRAVSSPASPATRLQPLRIDKPIRPCRTVPVISQAPNPKSEEAVLVHSLQVEVEGTRNSVDNLERRLDSLCHDVKNIGTTLQQLLQSQDPPAGSLNPLEGSQKPVAGPQSPLVGSQNLLTGSSNPVVPGASPLQRQSSSGRPQFFFGTSPDKECFNDIFTAACTQGTCGNFRDCSPPLGRDILGSYRPSPTLSPLSQASINSHTRLLGSEDEKGSPRPAGRDFRGQYYKPAGSDSDHDICSTENGHSSSCSPQTPLSPFSRPDTFRLPDARFGPSQFRRRGFGLTHPELVRQGGISAPDPPVVLDLDLSSGSEESLNKPETLQLEPRNAQLGEVRAPLSRAESFNDVVIEPQDSTE</sequence>
<dbReference type="SUPFAM" id="SSF51206">
    <property type="entry name" value="cAMP-binding domain-like"/>
    <property type="match status" value="1"/>
</dbReference>
<keyword evidence="6" id="KW-0851">Voltage-gated channel</keyword>
<feature type="domain" description="Cyclic nucleotide-binding" evidence="17">
    <location>
        <begin position="543"/>
        <end position="660"/>
    </location>
</feature>
<feature type="compositionally biased region" description="Polar residues" evidence="15">
    <location>
        <begin position="121"/>
        <end position="136"/>
    </location>
</feature>
<dbReference type="InterPro" id="IPR000014">
    <property type="entry name" value="PAS"/>
</dbReference>
<keyword evidence="12" id="KW-0407">Ion channel</keyword>
<dbReference type="CDD" id="cd00130">
    <property type="entry name" value="PAS"/>
    <property type="match status" value="1"/>
</dbReference>
<evidence type="ECO:0000256" key="11">
    <source>
        <dbReference type="ARBA" id="ARBA00023180"/>
    </source>
</evidence>
<dbReference type="EMBL" id="JACVVK020000006">
    <property type="protein sequence ID" value="KAK7506782.1"/>
    <property type="molecule type" value="Genomic_DNA"/>
</dbReference>
<dbReference type="InterPro" id="IPR018490">
    <property type="entry name" value="cNMP-bd_dom_sf"/>
</dbReference>
<keyword evidence="4 16" id="KW-0812">Transmembrane</keyword>
<dbReference type="PANTHER" id="PTHR10217:SF637">
    <property type="entry name" value="EAG-LIKE K[+] CHANNEL, ISOFORM A"/>
    <property type="match status" value="1"/>
</dbReference>
<keyword evidence="11" id="KW-0325">Glycoprotein</keyword>
<evidence type="ECO:0000313" key="21">
    <source>
        <dbReference type="Proteomes" id="UP001519460"/>
    </source>
</evidence>
<dbReference type="Gene3D" id="3.30.450.20">
    <property type="entry name" value="PAS domain"/>
    <property type="match status" value="1"/>
</dbReference>
<dbReference type="InterPro" id="IPR000595">
    <property type="entry name" value="cNMP-bd_dom"/>
</dbReference>
<keyword evidence="21" id="KW-1185">Reference proteome</keyword>
<organism evidence="20 21">
    <name type="scientific">Batillaria attramentaria</name>
    <dbReference type="NCBI Taxonomy" id="370345"/>
    <lineage>
        <taxon>Eukaryota</taxon>
        <taxon>Metazoa</taxon>
        <taxon>Spiralia</taxon>
        <taxon>Lophotrochozoa</taxon>
        <taxon>Mollusca</taxon>
        <taxon>Gastropoda</taxon>
        <taxon>Caenogastropoda</taxon>
        <taxon>Sorbeoconcha</taxon>
        <taxon>Cerithioidea</taxon>
        <taxon>Batillariidae</taxon>
        <taxon>Batillaria</taxon>
    </lineage>
</organism>
<dbReference type="FunFam" id="1.10.287.70:FF:000275">
    <property type="entry name" value="Potassium voltage-gated channel subfamily H member 8"/>
    <property type="match status" value="1"/>
</dbReference>
<dbReference type="NCBIfam" id="TIGR00229">
    <property type="entry name" value="sensory_box"/>
    <property type="match status" value="1"/>
</dbReference>
<feature type="coiled-coil region" evidence="14">
    <location>
        <begin position="829"/>
        <end position="856"/>
    </location>
</feature>
<dbReference type="InterPro" id="IPR003950">
    <property type="entry name" value="K_chnl_volt-dep_ELK"/>
</dbReference>
<keyword evidence="5" id="KW-0631">Potassium channel</keyword>
<gene>
    <name evidence="20" type="ORF">BaRGS_00002257</name>
</gene>
<dbReference type="InterPro" id="IPR014710">
    <property type="entry name" value="RmlC-like_jellyroll"/>
</dbReference>
<evidence type="ECO:0000256" key="8">
    <source>
        <dbReference type="ARBA" id="ARBA00022989"/>
    </source>
</evidence>
<dbReference type="PROSITE" id="PS50112">
    <property type="entry name" value="PAS"/>
    <property type="match status" value="1"/>
</dbReference>
<feature type="region of interest" description="Disordered" evidence="15">
    <location>
        <begin position="870"/>
        <end position="927"/>
    </location>
</feature>
<evidence type="ECO:0008006" key="22">
    <source>
        <dbReference type="Google" id="ProtNLM"/>
    </source>
</evidence>
<evidence type="ECO:0000256" key="2">
    <source>
        <dbReference type="ARBA" id="ARBA00022448"/>
    </source>
</evidence>
<feature type="compositionally biased region" description="Basic and acidic residues" evidence="15">
    <location>
        <begin position="991"/>
        <end position="1007"/>
    </location>
</feature>
<dbReference type="PROSITE" id="PS50113">
    <property type="entry name" value="PAC"/>
    <property type="match status" value="1"/>
</dbReference>
<evidence type="ECO:0000256" key="14">
    <source>
        <dbReference type="SAM" id="Coils"/>
    </source>
</evidence>
<evidence type="ECO:0000256" key="7">
    <source>
        <dbReference type="ARBA" id="ARBA00022958"/>
    </source>
</evidence>
<feature type="domain" description="PAS" evidence="18">
    <location>
        <begin position="24"/>
        <end position="72"/>
    </location>
</feature>
<feature type="compositionally biased region" description="Acidic residues" evidence="15">
    <location>
        <begin position="141"/>
        <end position="157"/>
    </location>
</feature>
<dbReference type="SMART" id="SM00100">
    <property type="entry name" value="cNMP"/>
    <property type="match status" value="1"/>
</dbReference>
<dbReference type="InterPro" id="IPR035965">
    <property type="entry name" value="PAS-like_dom_sf"/>
</dbReference>
<comment type="subcellular location">
    <subcellularLocation>
        <location evidence="1">Membrane</location>
        <topology evidence="1">Multi-pass membrane protein</topology>
    </subcellularLocation>
</comment>
<reference evidence="20 21" key="1">
    <citation type="journal article" date="2023" name="Sci. Data">
        <title>Genome assembly of the Korean intertidal mud-creeper Batillaria attramentaria.</title>
        <authorList>
            <person name="Patra A.K."/>
            <person name="Ho P.T."/>
            <person name="Jun S."/>
            <person name="Lee S.J."/>
            <person name="Kim Y."/>
            <person name="Won Y.J."/>
        </authorList>
    </citation>
    <scope>NUCLEOTIDE SEQUENCE [LARGE SCALE GENOMIC DNA]</scope>
    <source>
        <strain evidence="20">Wonlab-2016</strain>
    </source>
</reference>
<evidence type="ECO:0000256" key="1">
    <source>
        <dbReference type="ARBA" id="ARBA00004141"/>
    </source>
</evidence>
<dbReference type="GO" id="GO:0034702">
    <property type="term" value="C:monoatomic ion channel complex"/>
    <property type="evidence" value="ECO:0007669"/>
    <property type="project" value="UniProtKB-KW"/>
</dbReference>
<dbReference type="InterPro" id="IPR000700">
    <property type="entry name" value="PAS-assoc_C"/>
</dbReference>
<keyword evidence="8 16" id="KW-1133">Transmembrane helix</keyword>
<evidence type="ECO:0000256" key="5">
    <source>
        <dbReference type="ARBA" id="ARBA00022826"/>
    </source>
</evidence>
<feature type="compositionally biased region" description="Polar residues" evidence="15">
    <location>
        <begin position="895"/>
        <end position="908"/>
    </location>
</feature>
<dbReference type="FunFam" id="3.30.450.20:FF:000001">
    <property type="entry name" value="Potassium voltage-gated channel subfamily H member 7"/>
    <property type="match status" value="1"/>
</dbReference>
<evidence type="ECO:0000256" key="6">
    <source>
        <dbReference type="ARBA" id="ARBA00022882"/>
    </source>
</evidence>
<dbReference type="Pfam" id="PF00520">
    <property type="entry name" value="Ion_trans"/>
    <property type="match status" value="1"/>
</dbReference>
<evidence type="ECO:0000259" key="17">
    <source>
        <dbReference type="PROSITE" id="PS50042"/>
    </source>
</evidence>
<feature type="region of interest" description="Disordered" evidence="15">
    <location>
        <begin position="694"/>
        <end position="735"/>
    </location>
</feature>
<comment type="catalytic activity">
    <reaction evidence="13">
        <text>K(+)(in) = K(+)(out)</text>
        <dbReference type="Rhea" id="RHEA:29463"/>
        <dbReference type="ChEBI" id="CHEBI:29103"/>
    </reaction>
</comment>
<dbReference type="InterPro" id="IPR003938">
    <property type="entry name" value="K_chnl_volt-dep_EAG/ELK/ERG"/>
</dbReference>
<feature type="domain" description="PAC" evidence="19">
    <location>
        <begin position="75"/>
        <end position="127"/>
    </location>
</feature>
<evidence type="ECO:0000256" key="13">
    <source>
        <dbReference type="ARBA" id="ARBA00034430"/>
    </source>
</evidence>
<dbReference type="InterPro" id="IPR050818">
    <property type="entry name" value="KCNH_animal-type"/>
</dbReference>
<dbReference type="Gene3D" id="2.60.120.10">
    <property type="entry name" value="Jelly Rolls"/>
    <property type="match status" value="1"/>
</dbReference>
<evidence type="ECO:0000256" key="12">
    <source>
        <dbReference type="ARBA" id="ARBA00023303"/>
    </source>
</evidence>
<evidence type="ECO:0000256" key="9">
    <source>
        <dbReference type="ARBA" id="ARBA00023065"/>
    </source>
</evidence>
<feature type="transmembrane region" description="Helical" evidence="16">
    <location>
        <begin position="441"/>
        <end position="465"/>
    </location>
</feature>
<comment type="caution">
    <text evidence="20">The sequence shown here is derived from an EMBL/GenBank/DDBJ whole genome shotgun (WGS) entry which is preliminary data.</text>
</comment>
<dbReference type="Gene3D" id="1.10.1200.260">
    <property type="match status" value="1"/>
</dbReference>
<evidence type="ECO:0000313" key="20">
    <source>
        <dbReference type="EMBL" id="KAK7506782.1"/>
    </source>
</evidence>
<protein>
    <recommendedName>
        <fullName evidence="22">Potassium voltage-gated channel subfamily H member 8</fullName>
    </recommendedName>
</protein>
<dbReference type="Pfam" id="PF13426">
    <property type="entry name" value="PAS_9"/>
    <property type="match status" value="1"/>
</dbReference>
<dbReference type="AlphaFoldDB" id="A0ABD0M5K5"/>
<dbReference type="SUPFAM" id="SSF81324">
    <property type="entry name" value="Voltage-gated potassium channels"/>
    <property type="match status" value="1"/>
</dbReference>
<dbReference type="SUPFAM" id="SSF55785">
    <property type="entry name" value="PYP-like sensor domain (PAS domain)"/>
    <property type="match status" value="1"/>
</dbReference>
<keyword evidence="14" id="KW-0175">Coiled coil</keyword>
<keyword evidence="10 16" id="KW-0472">Membrane</keyword>
<evidence type="ECO:0000259" key="19">
    <source>
        <dbReference type="PROSITE" id="PS50113"/>
    </source>
</evidence>
<keyword evidence="9" id="KW-0406">Ion transport</keyword>
<dbReference type="InterPro" id="IPR001610">
    <property type="entry name" value="PAC"/>
</dbReference>
<dbReference type="Gene3D" id="1.10.287.70">
    <property type="match status" value="1"/>
</dbReference>
<dbReference type="CDD" id="cd00038">
    <property type="entry name" value="CAP_ED"/>
    <property type="match status" value="1"/>
</dbReference>
<proteinExistence type="predicted"/>
<dbReference type="PRINTS" id="PR01465">
    <property type="entry name" value="ELKCHANNEL"/>
</dbReference>
<keyword evidence="3" id="KW-0633">Potassium transport</keyword>
<dbReference type="PRINTS" id="PR01463">
    <property type="entry name" value="EAGCHANLFMLY"/>
</dbReference>
<feature type="region of interest" description="Disordered" evidence="15">
    <location>
        <begin position="119"/>
        <end position="160"/>
    </location>
</feature>
<feature type="transmembrane region" description="Helical" evidence="16">
    <location>
        <begin position="254"/>
        <end position="272"/>
    </location>
</feature>
<dbReference type="SMART" id="SM00086">
    <property type="entry name" value="PAC"/>
    <property type="match status" value="1"/>
</dbReference>
<feature type="region of interest" description="Disordered" evidence="15">
    <location>
        <begin position="988"/>
        <end position="1063"/>
    </location>
</feature>
<dbReference type="FunFam" id="2.60.120.10:FF:000061">
    <property type="entry name" value="Potassium voltage-gated channel subfamily H member 3"/>
    <property type="match status" value="1"/>
</dbReference>
<feature type="compositionally biased region" description="Polar residues" evidence="15">
    <location>
        <begin position="1024"/>
        <end position="1040"/>
    </location>
</feature>
<feature type="transmembrane region" description="Helical" evidence="16">
    <location>
        <begin position="347"/>
        <end position="373"/>
    </location>
</feature>
<feature type="non-terminal residue" evidence="20">
    <location>
        <position position="1139"/>
    </location>
</feature>
<keyword evidence="7" id="KW-0630">Potassium</keyword>
<feature type="transmembrane region" description="Helical" evidence="16">
    <location>
        <begin position="223"/>
        <end position="242"/>
    </location>
</feature>
<evidence type="ECO:0000256" key="15">
    <source>
        <dbReference type="SAM" id="MobiDB-lite"/>
    </source>
</evidence>
<evidence type="ECO:0000256" key="10">
    <source>
        <dbReference type="ARBA" id="ARBA00023136"/>
    </source>
</evidence>
<dbReference type="GO" id="GO:0005267">
    <property type="term" value="F:potassium channel activity"/>
    <property type="evidence" value="ECO:0007669"/>
    <property type="project" value="UniProtKB-KW"/>
</dbReference>
<accession>A0ABD0M5K5</accession>
<evidence type="ECO:0000256" key="4">
    <source>
        <dbReference type="ARBA" id="ARBA00022692"/>
    </source>
</evidence>
<evidence type="ECO:0000256" key="16">
    <source>
        <dbReference type="SAM" id="Phobius"/>
    </source>
</evidence>
<feature type="transmembrane region" description="Helical" evidence="16">
    <location>
        <begin position="303"/>
        <end position="326"/>
    </location>
</feature>
<evidence type="ECO:0000259" key="18">
    <source>
        <dbReference type="PROSITE" id="PS50112"/>
    </source>
</evidence>
<dbReference type="InterPro" id="IPR005821">
    <property type="entry name" value="Ion_trans_dom"/>
</dbReference>
<name>A0ABD0M5K5_9CAEN</name>
<dbReference type="Proteomes" id="UP001519460">
    <property type="component" value="Unassembled WGS sequence"/>
</dbReference>